<organism evidence="1 2">
    <name type="scientific">Phanerochaete sordida</name>
    <dbReference type="NCBI Taxonomy" id="48140"/>
    <lineage>
        <taxon>Eukaryota</taxon>
        <taxon>Fungi</taxon>
        <taxon>Dikarya</taxon>
        <taxon>Basidiomycota</taxon>
        <taxon>Agaricomycotina</taxon>
        <taxon>Agaricomycetes</taxon>
        <taxon>Polyporales</taxon>
        <taxon>Phanerochaetaceae</taxon>
        <taxon>Phanerochaete</taxon>
    </lineage>
</organism>
<comment type="caution">
    <text evidence="1">The sequence shown here is derived from an EMBL/GenBank/DDBJ whole genome shotgun (WGS) entry which is preliminary data.</text>
</comment>
<protein>
    <submittedName>
        <fullName evidence="1">Uncharacterized protein</fullName>
    </submittedName>
</protein>
<gene>
    <name evidence="1" type="ORF">PsYK624_078720</name>
</gene>
<dbReference type="EMBL" id="BPQB01000022">
    <property type="protein sequence ID" value="GJE91722.1"/>
    <property type="molecule type" value="Genomic_DNA"/>
</dbReference>
<dbReference type="Proteomes" id="UP000703269">
    <property type="component" value="Unassembled WGS sequence"/>
</dbReference>
<dbReference type="AlphaFoldDB" id="A0A9P3LF69"/>
<keyword evidence="2" id="KW-1185">Reference proteome</keyword>
<dbReference type="OrthoDB" id="1046782at2759"/>
<accession>A0A9P3LF69</accession>
<name>A0A9P3LF69_9APHY</name>
<evidence type="ECO:0000313" key="2">
    <source>
        <dbReference type="Proteomes" id="UP000703269"/>
    </source>
</evidence>
<reference evidence="1 2" key="1">
    <citation type="submission" date="2021-08" db="EMBL/GenBank/DDBJ databases">
        <title>Draft Genome Sequence of Phanerochaete sordida strain YK-624.</title>
        <authorList>
            <person name="Mori T."/>
            <person name="Dohra H."/>
            <person name="Suzuki T."/>
            <person name="Kawagishi H."/>
            <person name="Hirai H."/>
        </authorList>
    </citation>
    <scope>NUCLEOTIDE SEQUENCE [LARGE SCALE GENOMIC DNA]</scope>
    <source>
        <strain evidence="1 2">YK-624</strain>
    </source>
</reference>
<evidence type="ECO:0000313" key="1">
    <source>
        <dbReference type="EMBL" id="GJE91722.1"/>
    </source>
</evidence>
<proteinExistence type="predicted"/>
<sequence length="340" mass="37386">MQAAFDILGGFNLTYWLSYPAQIPSFPVPMQGTVFWKPVFEYDNSENDGTITFRKTLSFSTTFTARVFASEVNEAIYRYATAQQSSTASLDLTLGLGSAAFEVLGAAASQENTTTTEFDSALRLVREHAAGVVQTTVQSTEQTYTVGPRSRLNLYQKVFHFAGLDHECDAVRVSPRVLRESEAVDVVVRARPVAFVKDIQVVYGDCAAEAPPLRVVEVHGGNADINAGFGGKYVWLVPLYTFDPAEAASRFDLIVQEDGYGGWPDLAKGAGGQFRFLRAVHDPRAHVKIRELAFLRSGAGAVGGVEGWGFSGRTEDINRERQGDWLYLMWKTHAVPEPIL</sequence>